<dbReference type="InterPro" id="IPR049551">
    <property type="entry name" value="PKS_DH_C"/>
</dbReference>
<protein>
    <recommendedName>
        <fullName evidence="3">PKS/mFAS DH domain-containing protein</fullName>
    </recommendedName>
</protein>
<evidence type="ECO:0000256" key="2">
    <source>
        <dbReference type="PROSITE-ProRule" id="PRU01363"/>
    </source>
</evidence>
<dbReference type="InterPro" id="IPR042104">
    <property type="entry name" value="PKS_dehydratase_sf"/>
</dbReference>
<dbReference type="Gene3D" id="3.30.70.3290">
    <property type="match status" value="1"/>
</dbReference>
<feature type="active site" description="Proton donor; for dehydratase activity" evidence="2">
    <location>
        <position position="274"/>
    </location>
</feature>
<organism evidence="4 5">
    <name type="scientific">Mycobacterium angelicum</name>
    <dbReference type="NCBI Taxonomy" id="470074"/>
    <lineage>
        <taxon>Bacteria</taxon>
        <taxon>Bacillati</taxon>
        <taxon>Actinomycetota</taxon>
        <taxon>Actinomycetes</taxon>
        <taxon>Mycobacteriales</taxon>
        <taxon>Mycobacteriaceae</taxon>
        <taxon>Mycobacterium</taxon>
    </lineage>
</organism>
<keyword evidence="5" id="KW-1185">Reference proteome</keyword>
<evidence type="ECO:0000259" key="3">
    <source>
        <dbReference type="PROSITE" id="PS52019"/>
    </source>
</evidence>
<sequence>TGAGSVIITAHRDRPDLDTLASALARLHTHGHSPSWESLYPQTQTVALPTYPFQHRRYWLTPATTADVSAAGLHRPEHPLLGAITTVADQDQTLISGRLSASTQGWLADHRVGGAVVFPATGFLDLVLYAGGHVGCPGVDELVLHTPLVLVDDHPTDVQIAVHPVSETGRRSVTVHARSSVDQHDSTWVLHASASLSAEQIPPPAPRELGAVEAIDVGGFYDELAGAGLQYGPRFHGVVALGHDPTDPNTVCAEIVLPADVDIGGYTLHPALLDAALHPLVCLDGFDADPTGPRVPFALAGV</sequence>
<dbReference type="InterPro" id="IPR049552">
    <property type="entry name" value="PKS_DH_N"/>
</dbReference>
<dbReference type="Pfam" id="PF14765">
    <property type="entry name" value="PS-DH"/>
    <property type="match status" value="1"/>
</dbReference>
<feature type="non-terminal residue" evidence="4">
    <location>
        <position position="302"/>
    </location>
</feature>
<proteinExistence type="predicted"/>
<feature type="active site" description="Proton acceptor; for dehydratase activity" evidence="2">
    <location>
        <position position="110"/>
    </location>
</feature>
<feature type="region of interest" description="N-terminal hotdog fold" evidence="2">
    <location>
        <begin position="78"/>
        <end position="196"/>
    </location>
</feature>
<dbReference type="PANTHER" id="PTHR43775">
    <property type="entry name" value="FATTY ACID SYNTHASE"/>
    <property type="match status" value="1"/>
</dbReference>
<dbReference type="GO" id="GO:0004312">
    <property type="term" value="F:fatty acid synthase activity"/>
    <property type="evidence" value="ECO:0007669"/>
    <property type="project" value="TreeGrafter"/>
</dbReference>
<feature type="non-terminal residue" evidence="4">
    <location>
        <position position="1"/>
    </location>
</feature>
<feature type="region of interest" description="C-terminal hotdog fold" evidence="2">
    <location>
        <begin position="211"/>
        <end position="302"/>
    </location>
</feature>
<keyword evidence="1" id="KW-0808">Transferase</keyword>
<dbReference type="SMART" id="SM00826">
    <property type="entry name" value="PKS_DH"/>
    <property type="match status" value="1"/>
</dbReference>
<dbReference type="InterPro" id="IPR020807">
    <property type="entry name" value="PKS_DH"/>
</dbReference>
<gene>
    <name evidence="4" type="ORF">BST12_29115</name>
</gene>
<dbReference type="Proteomes" id="UP000192284">
    <property type="component" value="Unassembled WGS sequence"/>
</dbReference>
<dbReference type="EMBL" id="MVHE01000223">
    <property type="protein sequence ID" value="ORA07377.1"/>
    <property type="molecule type" value="Genomic_DNA"/>
</dbReference>
<reference evidence="4 5" key="1">
    <citation type="submission" date="2017-02" db="EMBL/GenBank/DDBJ databases">
        <title>The new phylogeny of genus Mycobacterium.</title>
        <authorList>
            <person name="Tortoli E."/>
            <person name="Trovato A."/>
            <person name="Cirillo D.M."/>
        </authorList>
    </citation>
    <scope>NUCLEOTIDE SEQUENCE [LARGE SCALE GENOMIC DNA]</scope>
    <source>
        <strain evidence="4 5">DSM 45057</strain>
    </source>
</reference>
<evidence type="ECO:0000313" key="5">
    <source>
        <dbReference type="Proteomes" id="UP000192284"/>
    </source>
</evidence>
<feature type="domain" description="PKS/mFAS DH" evidence="3">
    <location>
        <begin position="78"/>
        <end position="302"/>
    </location>
</feature>
<dbReference type="RefSeq" id="WP_211281411.1">
    <property type="nucleotide sequence ID" value="NZ_MVHE01000223.1"/>
</dbReference>
<dbReference type="PANTHER" id="PTHR43775:SF51">
    <property type="entry name" value="INACTIVE PHENOLPHTHIOCEROL SYNTHESIS POLYKETIDE SYNTHASE TYPE I PKS1-RELATED"/>
    <property type="match status" value="1"/>
</dbReference>
<dbReference type="InterPro" id="IPR049900">
    <property type="entry name" value="PKS_mFAS_DH"/>
</dbReference>
<name>A0A1W9Z555_MYCAN</name>
<dbReference type="InterPro" id="IPR050091">
    <property type="entry name" value="PKS_NRPS_Biosynth_Enz"/>
</dbReference>
<dbReference type="Gene3D" id="3.10.129.110">
    <property type="entry name" value="Polyketide synthase dehydratase"/>
    <property type="match status" value="1"/>
</dbReference>
<evidence type="ECO:0000256" key="1">
    <source>
        <dbReference type="ARBA" id="ARBA00022679"/>
    </source>
</evidence>
<evidence type="ECO:0000313" key="4">
    <source>
        <dbReference type="EMBL" id="ORA07377.1"/>
    </source>
</evidence>
<dbReference type="AlphaFoldDB" id="A0A1W9Z555"/>
<dbReference type="GO" id="GO:0006633">
    <property type="term" value="P:fatty acid biosynthetic process"/>
    <property type="evidence" value="ECO:0007669"/>
    <property type="project" value="TreeGrafter"/>
</dbReference>
<comment type="caution">
    <text evidence="4">The sequence shown here is derived from an EMBL/GenBank/DDBJ whole genome shotgun (WGS) entry which is preliminary data.</text>
</comment>
<dbReference type="PROSITE" id="PS52019">
    <property type="entry name" value="PKS_MFAS_DH"/>
    <property type="match status" value="1"/>
</dbReference>
<accession>A0A1W9Z555</accession>
<dbReference type="Pfam" id="PF21089">
    <property type="entry name" value="PKS_DH_N"/>
    <property type="match status" value="1"/>
</dbReference>